<protein>
    <submittedName>
        <fullName evidence="2">Uncharacterized protein</fullName>
    </submittedName>
</protein>
<keyword evidence="1" id="KW-0472">Membrane</keyword>
<keyword evidence="1" id="KW-0812">Transmembrane</keyword>
<organism evidence="2 3">
    <name type="scientific">Mycobacteroides chelonae</name>
    <name type="common">Mycobacterium chelonae</name>
    <dbReference type="NCBI Taxonomy" id="1774"/>
    <lineage>
        <taxon>Bacteria</taxon>
        <taxon>Bacillati</taxon>
        <taxon>Actinomycetota</taxon>
        <taxon>Actinomycetes</taxon>
        <taxon>Mycobacteriales</taxon>
        <taxon>Mycobacteriaceae</taxon>
        <taxon>Mycobacteroides</taxon>
    </lineage>
</organism>
<evidence type="ECO:0000256" key="1">
    <source>
        <dbReference type="SAM" id="Phobius"/>
    </source>
</evidence>
<reference evidence="2 3" key="1">
    <citation type="submission" date="2016-10" db="EMBL/GenBank/DDBJ databases">
        <title>Evaluation of Human, Veterinary and Environmental Mycobacterium chelonae Isolates by Core Genome Phylogenomic Analysis, Targeted Gene Comparison, and Anti-microbial Susceptibility Patterns: A Tale of Mistaken Identities.</title>
        <authorList>
            <person name="Fogelson S.B."/>
            <person name="Camus A.C."/>
            <person name="Lorenz W."/>
            <person name="Vasireddy R."/>
            <person name="Vasireddy S."/>
            <person name="Smith T."/>
            <person name="Brown-Elliott B.A."/>
            <person name="Wallace R.J.Jr."/>
            <person name="Hasan N.A."/>
            <person name="Reischl U."/>
            <person name="Sanchez S."/>
        </authorList>
    </citation>
    <scope>NUCLEOTIDE SEQUENCE [LARGE SCALE GENOMIC DNA]</scope>
    <source>
        <strain evidence="2 3">15518</strain>
    </source>
</reference>
<dbReference type="AlphaFoldDB" id="A0A1S1LXS6"/>
<dbReference type="EMBL" id="MLIS01000011">
    <property type="protein sequence ID" value="OHU75992.1"/>
    <property type="molecule type" value="Genomic_DNA"/>
</dbReference>
<keyword evidence="1" id="KW-1133">Transmembrane helix</keyword>
<accession>A0A1S1LXS6</accession>
<dbReference type="Proteomes" id="UP000179441">
    <property type="component" value="Unassembled WGS sequence"/>
</dbReference>
<evidence type="ECO:0000313" key="3">
    <source>
        <dbReference type="Proteomes" id="UP000179441"/>
    </source>
</evidence>
<feature type="transmembrane region" description="Helical" evidence="1">
    <location>
        <begin position="32"/>
        <end position="50"/>
    </location>
</feature>
<name>A0A1S1LXS6_MYCCH</name>
<proteinExistence type="predicted"/>
<keyword evidence="3" id="KW-1185">Reference proteome</keyword>
<gene>
    <name evidence="2" type="ORF">BKG84_25260</name>
</gene>
<comment type="caution">
    <text evidence="2">The sequence shown here is derived from an EMBL/GenBank/DDBJ whole genome shotgun (WGS) entry which is preliminary data.</text>
</comment>
<dbReference type="RefSeq" id="WP_070916935.1">
    <property type="nucleotide sequence ID" value="NZ_MLIS01000011.1"/>
</dbReference>
<sequence>MREMWRLLNRPGEDFMFALGPMSPLLNSPDDYMFAGAFLFLATTVVWAVITGRLVPKGTVDKLVTSKDDEIKYLREANVKLAGAVDKYAAPAQLAVRAIESMQERP</sequence>
<evidence type="ECO:0000313" key="2">
    <source>
        <dbReference type="EMBL" id="OHU75992.1"/>
    </source>
</evidence>